<dbReference type="InterPro" id="IPR011123">
    <property type="entry name" value="Y_Y_Y"/>
</dbReference>
<dbReference type="InterPro" id="IPR036388">
    <property type="entry name" value="WH-like_DNA-bd_sf"/>
</dbReference>
<dbReference type="InterPro" id="IPR016032">
    <property type="entry name" value="Sig_transdc_resp-reg_C-effctor"/>
</dbReference>
<dbReference type="InterPro" id="IPR013783">
    <property type="entry name" value="Ig-like_fold"/>
</dbReference>
<dbReference type="Pfam" id="PF07495">
    <property type="entry name" value="Y_Y_Y"/>
    <property type="match status" value="1"/>
</dbReference>
<dbReference type="EMBL" id="JAKZGO010000001">
    <property type="protein sequence ID" value="MCH7412120.1"/>
    <property type="molecule type" value="Genomic_DNA"/>
</dbReference>
<keyword evidence="1" id="KW-0812">Transmembrane</keyword>
<sequence>MSVRFSFFLIFYLFLVSFEGLSQESFPIMNFSPRNYDAGNQNWDITETENKRLFFANNEGLLEYNGANWKLYPSPNQSVIRSVASFLDHIFVGSYMEFGYYQRDAKGQLQYISLSKEVKMLEDENIWHIKIIDNQVFFQSLDRLYIYDIAEQTLNVITDEKSYVRIFEVGNQLLIQKKNEGIFKLEMGQEKLFLELPEKINNDLVVNIIESENGKLIFTRHHGIYQVVGEKVQKLDTDFNKLFPERKIFSAKTTSNGDILIGTISEGLIQLNKKGEFIGVLNQGNGLNNNTVLNIFEDSQQNIWLALDNGIDCINYKSSVTEYVNSQGVLGTVYATIIHNNKIYLGSNQGLFYKDEERNNTLQMVSGTEGQVWSLYESGGVLFCGHALGVFKVNNGKAELFLDIPGVWGFKENPSLPNSIFFGAYSGLGRIYNKDGKWDAWEKIEGFDFSARFFEIMDESTFWVSHENKGLFKVMWDSKSNKISNVSRFTDLPNLSGASLVSFDEKILLSSLDGVFEIQKDGSLFLNPSLSKLIDPDNYLSAKLINDPINSRVWSFNKNGITYARKSTVKESYETVSFFIPNNLRRSVISFENLNAIGKDQYILGKTNGYVRLDFNKNKNPKHHVHLNSVTVFGDTISLADLDKPATLKFANRTLEFSYYVPFHEKYKEVQYSYFIEGYHNQWSTWSNDSKVKFENLPFGQYKFKVKSRIGDFTSDNHATFDFSIDKPFYLSNVAVLLYISILILLALIVHKSYKKHFLRKAQEAKLKSISELENIKIKTDQKIIGLKNKQLEVEIESKNRELAILTMNNIKRNDFLIKVRKELKSQTNLPENSTVYKLIDSNLNNEKDWDFFEEAFNNADKEFLERAKRICPDLNHNDLKFCTYIRLNLSAKEIASLLNISTKSIEVRRYRLRKKLGLDQDVNLTDFILSI</sequence>
<evidence type="ECO:0000313" key="4">
    <source>
        <dbReference type="Proteomes" id="UP001165430"/>
    </source>
</evidence>
<keyword evidence="1" id="KW-0472">Membrane</keyword>
<proteinExistence type="predicted"/>
<dbReference type="Gene3D" id="2.60.40.10">
    <property type="entry name" value="Immunoglobulins"/>
    <property type="match status" value="1"/>
</dbReference>
<feature type="domain" description="Two component regulator three Y" evidence="2">
    <location>
        <begin position="668"/>
        <end position="725"/>
    </location>
</feature>
<dbReference type="Gene3D" id="1.10.10.10">
    <property type="entry name" value="Winged helix-like DNA-binding domain superfamily/Winged helix DNA-binding domain"/>
    <property type="match status" value="1"/>
</dbReference>
<gene>
    <name evidence="3" type="ORF">MM213_01385</name>
</gene>
<dbReference type="InterPro" id="IPR015943">
    <property type="entry name" value="WD40/YVTN_repeat-like_dom_sf"/>
</dbReference>
<feature type="transmembrane region" description="Helical" evidence="1">
    <location>
        <begin position="729"/>
        <end position="750"/>
    </location>
</feature>
<dbReference type="Pfam" id="PF07494">
    <property type="entry name" value="Reg_prop"/>
    <property type="match status" value="1"/>
</dbReference>
<reference evidence="3" key="1">
    <citation type="submission" date="2022-03" db="EMBL/GenBank/DDBJ databases">
        <title>De novo assembled genomes of Belliella spp. (Cyclobacteriaceae) strains.</title>
        <authorList>
            <person name="Szabo A."/>
            <person name="Korponai K."/>
            <person name="Felfoldi T."/>
        </authorList>
    </citation>
    <scope>NUCLEOTIDE SEQUENCE</scope>
    <source>
        <strain evidence="3">DSM 111903</strain>
    </source>
</reference>
<dbReference type="InterPro" id="IPR011110">
    <property type="entry name" value="Reg_prop"/>
</dbReference>
<dbReference type="Gene3D" id="2.130.10.10">
    <property type="entry name" value="YVTN repeat-like/Quinoprotein amine dehydrogenase"/>
    <property type="match status" value="2"/>
</dbReference>
<dbReference type="RefSeq" id="WP_241409510.1">
    <property type="nucleotide sequence ID" value="NZ_JAKZGO010000001.1"/>
</dbReference>
<evidence type="ECO:0000256" key="1">
    <source>
        <dbReference type="SAM" id="Phobius"/>
    </source>
</evidence>
<accession>A0ABS9V834</accession>
<protein>
    <submittedName>
        <fullName evidence="3">LuxR C-terminal-related transcriptional regulator</fullName>
    </submittedName>
</protein>
<name>A0ABS9V834_9BACT</name>
<evidence type="ECO:0000259" key="2">
    <source>
        <dbReference type="Pfam" id="PF07495"/>
    </source>
</evidence>
<dbReference type="SUPFAM" id="SSF46894">
    <property type="entry name" value="C-terminal effector domain of the bipartite response regulators"/>
    <property type="match status" value="1"/>
</dbReference>
<evidence type="ECO:0000313" key="3">
    <source>
        <dbReference type="EMBL" id="MCH7412120.1"/>
    </source>
</evidence>
<dbReference type="Proteomes" id="UP001165430">
    <property type="component" value="Unassembled WGS sequence"/>
</dbReference>
<keyword evidence="1" id="KW-1133">Transmembrane helix</keyword>
<keyword evidence="4" id="KW-1185">Reference proteome</keyword>
<dbReference type="SUPFAM" id="SSF63829">
    <property type="entry name" value="Calcium-dependent phosphotriesterase"/>
    <property type="match status" value="1"/>
</dbReference>
<comment type="caution">
    <text evidence="3">The sequence shown here is derived from an EMBL/GenBank/DDBJ whole genome shotgun (WGS) entry which is preliminary data.</text>
</comment>
<organism evidence="3 4">
    <name type="scientific">Belliella alkalica</name>
    <dbReference type="NCBI Taxonomy" id="1730871"/>
    <lineage>
        <taxon>Bacteria</taxon>
        <taxon>Pseudomonadati</taxon>
        <taxon>Bacteroidota</taxon>
        <taxon>Cytophagia</taxon>
        <taxon>Cytophagales</taxon>
        <taxon>Cyclobacteriaceae</taxon>
        <taxon>Belliella</taxon>
    </lineage>
</organism>